<protein>
    <submittedName>
        <fullName evidence="2">Uncharacterized protein</fullName>
    </submittedName>
</protein>
<dbReference type="Proteomes" id="UP001281761">
    <property type="component" value="Unassembled WGS sequence"/>
</dbReference>
<organism evidence="2 3">
    <name type="scientific">Blattamonas nauphoetae</name>
    <dbReference type="NCBI Taxonomy" id="2049346"/>
    <lineage>
        <taxon>Eukaryota</taxon>
        <taxon>Metamonada</taxon>
        <taxon>Preaxostyla</taxon>
        <taxon>Oxymonadida</taxon>
        <taxon>Blattamonas</taxon>
    </lineage>
</organism>
<feature type="region of interest" description="Disordered" evidence="1">
    <location>
        <begin position="580"/>
        <end position="599"/>
    </location>
</feature>
<feature type="region of interest" description="Disordered" evidence="1">
    <location>
        <begin position="615"/>
        <end position="646"/>
    </location>
</feature>
<feature type="compositionally biased region" description="Low complexity" evidence="1">
    <location>
        <begin position="340"/>
        <end position="360"/>
    </location>
</feature>
<feature type="region of interest" description="Disordered" evidence="1">
    <location>
        <begin position="193"/>
        <end position="223"/>
    </location>
</feature>
<evidence type="ECO:0000256" key="1">
    <source>
        <dbReference type="SAM" id="MobiDB-lite"/>
    </source>
</evidence>
<name>A0ABQ9XXT3_9EUKA</name>
<accession>A0ABQ9XXT3</accession>
<feature type="region of interest" description="Disordered" evidence="1">
    <location>
        <begin position="238"/>
        <end position="276"/>
    </location>
</feature>
<feature type="compositionally biased region" description="Polar residues" evidence="1">
    <location>
        <begin position="265"/>
        <end position="276"/>
    </location>
</feature>
<evidence type="ECO:0000313" key="3">
    <source>
        <dbReference type="Proteomes" id="UP001281761"/>
    </source>
</evidence>
<feature type="compositionally biased region" description="Low complexity" evidence="1">
    <location>
        <begin position="626"/>
        <end position="639"/>
    </location>
</feature>
<reference evidence="2 3" key="1">
    <citation type="journal article" date="2022" name="bioRxiv">
        <title>Genomics of Preaxostyla Flagellates Illuminates Evolutionary Transitions and the Path Towards Mitochondrial Loss.</title>
        <authorList>
            <person name="Novak L.V.F."/>
            <person name="Treitli S.C."/>
            <person name="Pyrih J."/>
            <person name="Halakuc P."/>
            <person name="Pipaliya S.V."/>
            <person name="Vacek V."/>
            <person name="Brzon O."/>
            <person name="Soukal P."/>
            <person name="Eme L."/>
            <person name="Dacks J.B."/>
            <person name="Karnkowska A."/>
            <person name="Elias M."/>
            <person name="Hampl V."/>
        </authorList>
    </citation>
    <scope>NUCLEOTIDE SEQUENCE [LARGE SCALE GENOMIC DNA]</scope>
    <source>
        <strain evidence="2">NAU3</strain>
        <tissue evidence="2">Gut</tissue>
    </source>
</reference>
<evidence type="ECO:0000313" key="2">
    <source>
        <dbReference type="EMBL" id="KAK2956285.1"/>
    </source>
</evidence>
<comment type="caution">
    <text evidence="2">The sequence shown here is derived from an EMBL/GenBank/DDBJ whole genome shotgun (WGS) entry which is preliminary data.</text>
</comment>
<keyword evidence="3" id="KW-1185">Reference proteome</keyword>
<proteinExistence type="predicted"/>
<feature type="region of interest" description="Disordered" evidence="1">
    <location>
        <begin position="340"/>
        <end position="366"/>
    </location>
</feature>
<sequence length="817" mass="90228">MNESAISIPLQRPHNSLSLQALPRSQSYPLNLNYPQTQQTYLVHVPQISGPLPLPKPEYSPNIRVNSYFTRGHYSNILSPEPFFIDELPTAIGLNDLRSFHRSLRSLRQTLAAEQQSSQQHCLSLSSLFSNVSAIHSNIKAKRKCNIILQHRTNDLCILRDSIGRSLTVQNGPPSSHVNSSFYNDLSSLGTQLNNQKTSRRLSESSNTSLVLPPPSKPQTFQRNSLPLSINADSGLSHHVVITPTPPLQPSNKPDAESGRRATFHGTTHPFSSTPSFKPTLPPVPISSNSSAHSVVPSPTLGTMPLGDPSKKQQYSAEHVKNIMGVLGLFEDSSASDYSEFESDSSSIETDSETSSEYSAHASSPNTTPQFVVAVCGLPLMGLSRSKKLRKLARVVQFGPPARATFFSFLDTSNTHSSESTPLPLSTSGTRSLYPSVSMPAYPLSPAPFDAFVTTSVIPLLKQFGSVVQSASLGDLAHFLVILSYLLNTPLPNPLIPFSSHSFVFDTTTSSRYRHLNPLHSSLARIFTIQTSNSPQSTSKQNKRIRLPRLTPLTQLTAVWSVTQLENSVQRVTPIKLRSVTPEKQRIPPTTSSASIVQPGKQLFSRISSSLSLKKIHSQKENPQAPLSSSRPLPTSTRPISRVQPSSSPFNSAILIPQSTTFTTHNYTDSVIQSIRPLFSNKSPSRINWTLPALRSMGTNSDFLSFSHFYSLFSDEPCRHCRDSMIRTIHLLKTDCIFLIKRILSLFPPLSTTRHDRLVIDAPPRLDGIYTVSPMRYSRCNAIDLERLSLTDLVLCLSDVLCASTHHFEMKRSLLIK</sequence>
<dbReference type="EMBL" id="JARBJD010000058">
    <property type="protein sequence ID" value="KAK2956285.1"/>
    <property type="molecule type" value="Genomic_DNA"/>
</dbReference>
<gene>
    <name evidence="2" type="ORF">BLNAU_8849</name>
</gene>